<proteinExistence type="inferred from homology"/>
<evidence type="ECO:0000256" key="11">
    <source>
        <dbReference type="SAM" id="MobiDB-lite"/>
    </source>
</evidence>
<reference evidence="15" key="1">
    <citation type="submission" date="2016-11" db="EMBL/GenBank/DDBJ databases">
        <authorList>
            <person name="Varghese N."/>
            <person name="Submissions S."/>
        </authorList>
    </citation>
    <scope>NUCLEOTIDE SEQUENCE [LARGE SCALE GENOMIC DNA]</scope>
    <source>
        <strain evidence="15">DSM 2635</strain>
    </source>
</reference>
<feature type="active site" description="Nucleophile" evidence="10">
    <location>
        <position position="132"/>
    </location>
</feature>
<evidence type="ECO:0000256" key="6">
    <source>
        <dbReference type="ARBA" id="ARBA00022960"/>
    </source>
</evidence>
<sequence>MKNIFRKSVIIMMTLALVLVGGIPQAEAANSHLIIINSKTNKLGYFVNTKLVREFSVATGKKGTETPLGKTKIVNKIKNRPYYKTNIPGGSPRNPLGDRWLGLRLNGTNGTTYAIHGNNNPSSIGKHVSGGCVRMHNNEIRWLFDQVPIGTTVIINYSNDSYAKIAQKNGINLNSKPAPKPTPTPKPTPIKTGWKTENGKTYYVKSDGSYYKKVWLKLNGKVYYFDESGVMQKGWKVVDNKKYYLGNDGARVVGWQQIDNKKYYFAQDGQLLTGWQQIDNKQYYLGTDGVMATGKITIDGKEYTFNPDGTINPNWDTVIGENRFDTAKKVSTSGNWTPENTDTVVLVNGNAIADGITATPLANSYNASILLTNTTSLPNETIAEIERLAPSQIILIGGNNAIGSEVENQIKARFKVEPKRIAGNDRYETAFKIAKELETKEQIQTAYVVYGGGEPDALSIASKAGEDKQPIILTQRDNINGEVDCQPFLAHFFLGH</sequence>
<feature type="repeat" description="Cell wall-binding" evidence="9">
    <location>
        <begin position="252"/>
        <end position="271"/>
    </location>
</feature>
<organism evidence="14 15">
    <name type="scientific">Asaccharospora irregularis DSM 2635</name>
    <dbReference type="NCBI Taxonomy" id="1121321"/>
    <lineage>
        <taxon>Bacteria</taxon>
        <taxon>Bacillati</taxon>
        <taxon>Bacillota</taxon>
        <taxon>Clostridia</taxon>
        <taxon>Peptostreptococcales</taxon>
        <taxon>Peptostreptococcaceae</taxon>
        <taxon>Asaccharospora</taxon>
    </lineage>
</organism>
<feature type="region of interest" description="Disordered" evidence="11">
    <location>
        <begin position="173"/>
        <end position="192"/>
    </location>
</feature>
<feature type="repeat" description="Cell wall-binding" evidence="9">
    <location>
        <begin position="272"/>
        <end position="291"/>
    </location>
</feature>
<dbReference type="PANTHER" id="PTHR30582:SF4">
    <property type="entry name" value="L,D-TRANSPEPTIDASE YQJB-RELATED"/>
    <property type="match status" value="1"/>
</dbReference>
<dbReference type="InterPro" id="IPR038063">
    <property type="entry name" value="Transpep_catalytic_dom"/>
</dbReference>
<feature type="repeat" description="Cell wall-binding" evidence="9">
    <location>
        <begin position="212"/>
        <end position="231"/>
    </location>
</feature>
<dbReference type="GO" id="GO:0018104">
    <property type="term" value="P:peptidoglycan-protein cross-linking"/>
    <property type="evidence" value="ECO:0007669"/>
    <property type="project" value="TreeGrafter"/>
</dbReference>
<dbReference type="Pfam" id="PF01473">
    <property type="entry name" value="Choline_bind_1"/>
    <property type="match status" value="2"/>
</dbReference>
<evidence type="ECO:0000256" key="2">
    <source>
        <dbReference type="ARBA" id="ARBA00005992"/>
    </source>
</evidence>
<keyword evidence="6 10" id="KW-0133">Cell shape</keyword>
<evidence type="ECO:0000256" key="1">
    <source>
        <dbReference type="ARBA" id="ARBA00004752"/>
    </source>
</evidence>
<dbReference type="InterPro" id="IPR018337">
    <property type="entry name" value="Cell_wall/Cho-bd_repeat"/>
</dbReference>
<dbReference type="InterPro" id="IPR050979">
    <property type="entry name" value="LD-transpeptidase"/>
</dbReference>
<dbReference type="InterPro" id="IPR005490">
    <property type="entry name" value="LD_TPept_cat_dom"/>
</dbReference>
<protein>
    <submittedName>
        <fullName evidence="14">Putative cell wall binding repeat-containing protein</fullName>
    </submittedName>
</protein>
<dbReference type="PROSITE" id="PS51170">
    <property type="entry name" value="CW"/>
    <property type="match status" value="4"/>
</dbReference>
<dbReference type="AlphaFoldDB" id="A0A1M5T6S2"/>
<dbReference type="Pfam" id="PF03734">
    <property type="entry name" value="YkuD"/>
    <property type="match status" value="1"/>
</dbReference>
<dbReference type="OrthoDB" id="9800780at2"/>
<dbReference type="GO" id="GO:0071972">
    <property type="term" value="F:peptidoglycan L,D-transpeptidase activity"/>
    <property type="evidence" value="ECO:0007669"/>
    <property type="project" value="TreeGrafter"/>
</dbReference>
<dbReference type="Gene3D" id="3.40.50.12090">
    <property type="match status" value="1"/>
</dbReference>
<evidence type="ECO:0000256" key="9">
    <source>
        <dbReference type="PROSITE-ProRule" id="PRU00591"/>
    </source>
</evidence>
<accession>A0A1M5T6S2</accession>
<dbReference type="RefSeq" id="WP_073127679.1">
    <property type="nucleotide sequence ID" value="NZ_BAABCH010000068.1"/>
</dbReference>
<dbReference type="GO" id="GO:0008360">
    <property type="term" value="P:regulation of cell shape"/>
    <property type="evidence" value="ECO:0007669"/>
    <property type="project" value="UniProtKB-UniRule"/>
</dbReference>
<evidence type="ECO:0000259" key="13">
    <source>
        <dbReference type="PROSITE" id="PS52029"/>
    </source>
</evidence>
<dbReference type="GO" id="GO:0071555">
    <property type="term" value="P:cell wall organization"/>
    <property type="evidence" value="ECO:0007669"/>
    <property type="project" value="UniProtKB-UniRule"/>
</dbReference>
<feature type="active site" description="Proton donor/acceptor" evidence="10">
    <location>
        <position position="116"/>
    </location>
</feature>
<keyword evidence="7 10" id="KW-0573">Peptidoglycan synthesis</keyword>
<dbReference type="Pfam" id="PF19127">
    <property type="entry name" value="Choline_bind_3"/>
    <property type="match status" value="2"/>
</dbReference>
<dbReference type="Gene3D" id="2.40.440.10">
    <property type="entry name" value="L,D-transpeptidase catalytic domain-like"/>
    <property type="match status" value="1"/>
</dbReference>
<feature type="compositionally biased region" description="Pro residues" evidence="11">
    <location>
        <begin position="178"/>
        <end position="188"/>
    </location>
</feature>
<dbReference type="Pfam" id="PF04122">
    <property type="entry name" value="CW_binding_2"/>
    <property type="match status" value="2"/>
</dbReference>
<feature type="signal peptide" evidence="12">
    <location>
        <begin position="1"/>
        <end position="28"/>
    </location>
</feature>
<dbReference type="SUPFAM" id="SSF141523">
    <property type="entry name" value="L,D-transpeptidase catalytic domain-like"/>
    <property type="match status" value="1"/>
</dbReference>
<dbReference type="UniPathway" id="UPA00219"/>
<dbReference type="SUPFAM" id="SSF69360">
    <property type="entry name" value="Cell wall binding repeat"/>
    <property type="match status" value="1"/>
</dbReference>
<evidence type="ECO:0000313" key="15">
    <source>
        <dbReference type="Proteomes" id="UP000243255"/>
    </source>
</evidence>
<dbReference type="EMBL" id="FQWX01000053">
    <property type="protein sequence ID" value="SHH46406.1"/>
    <property type="molecule type" value="Genomic_DNA"/>
</dbReference>
<evidence type="ECO:0000256" key="12">
    <source>
        <dbReference type="SAM" id="SignalP"/>
    </source>
</evidence>
<evidence type="ECO:0000256" key="4">
    <source>
        <dbReference type="ARBA" id="ARBA00022737"/>
    </source>
</evidence>
<dbReference type="GO" id="GO:0016740">
    <property type="term" value="F:transferase activity"/>
    <property type="evidence" value="ECO:0007669"/>
    <property type="project" value="UniProtKB-KW"/>
</dbReference>
<dbReference type="PROSITE" id="PS52029">
    <property type="entry name" value="LD_TPASE"/>
    <property type="match status" value="1"/>
</dbReference>
<keyword evidence="15" id="KW-1185">Reference proteome</keyword>
<keyword evidence="3" id="KW-0808">Transferase</keyword>
<feature type="domain" description="L,D-TPase catalytic" evidence="13">
    <location>
        <begin position="32"/>
        <end position="156"/>
    </location>
</feature>
<dbReference type="CDD" id="cd16913">
    <property type="entry name" value="YkuD_like"/>
    <property type="match status" value="1"/>
</dbReference>
<evidence type="ECO:0000256" key="10">
    <source>
        <dbReference type="PROSITE-ProRule" id="PRU01373"/>
    </source>
</evidence>
<dbReference type="GO" id="GO:0005576">
    <property type="term" value="C:extracellular region"/>
    <property type="evidence" value="ECO:0007669"/>
    <property type="project" value="TreeGrafter"/>
</dbReference>
<comment type="pathway">
    <text evidence="1 10">Cell wall biogenesis; peptidoglycan biosynthesis.</text>
</comment>
<keyword evidence="4" id="KW-0677">Repeat</keyword>
<comment type="similarity">
    <text evidence="2">Belongs to the YkuD family.</text>
</comment>
<dbReference type="PANTHER" id="PTHR30582">
    <property type="entry name" value="L,D-TRANSPEPTIDASE"/>
    <property type="match status" value="1"/>
</dbReference>
<evidence type="ECO:0000313" key="14">
    <source>
        <dbReference type="EMBL" id="SHH46406.1"/>
    </source>
</evidence>
<dbReference type="InterPro" id="IPR007253">
    <property type="entry name" value="Cell_wall-bd_2"/>
</dbReference>
<name>A0A1M5T6S2_9FIRM</name>
<keyword evidence="8 10" id="KW-0961">Cell wall biogenesis/degradation</keyword>
<dbReference type="Gene3D" id="2.10.270.10">
    <property type="entry name" value="Cholin Binding"/>
    <property type="match status" value="1"/>
</dbReference>
<dbReference type="Proteomes" id="UP000243255">
    <property type="component" value="Unassembled WGS sequence"/>
</dbReference>
<feature type="chain" id="PRO_5012477482" evidence="12">
    <location>
        <begin position="29"/>
        <end position="496"/>
    </location>
</feature>
<dbReference type="FunFam" id="2.40.440.10:FF:000003">
    <property type="entry name" value="L,D-transpeptidase YciB"/>
    <property type="match status" value="1"/>
</dbReference>
<evidence type="ECO:0000256" key="8">
    <source>
        <dbReference type="ARBA" id="ARBA00023316"/>
    </source>
</evidence>
<keyword evidence="12" id="KW-0732">Signal</keyword>
<evidence type="ECO:0000256" key="7">
    <source>
        <dbReference type="ARBA" id="ARBA00022984"/>
    </source>
</evidence>
<evidence type="ECO:0000256" key="3">
    <source>
        <dbReference type="ARBA" id="ARBA00022679"/>
    </source>
</evidence>
<gene>
    <name evidence="14" type="ORF">SAMN04488530_1532</name>
</gene>
<dbReference type="STRING" id="1121321.SAMN04488530_1532"/>
<keyword evidence="5" id="KW-0378">Hydrolase</keyword>
<feature type="repeat" description="Cell wall-binding" evidence="9">
    <location>
        <begin position="191"/>
        <end position="210"/>
    </location>
</feature>
<evidence type="ECO:0000256" key="5">
    <source>
        <dbReference type="ARBA" id="ARBA00022801"/>
    </source>
</evidence>